<dbReference type="EMBL" id="JAZGQO010000002">
    <property type="protein sequence ID" value="KAK6191042.1"/>
    <property type="molecule type" value="Genomic_DNA"/>
</dbReference>
<protein>
    <submittedName>
        <fullName evidence="1">Uncharacterized protein</fullName>
    </submittedName>
</protein>
<evidence type="ECO:0000313" key="1">
    <source>
        <dbReference type="EMBL" id="KAK6191042.1"/>
    </source>
</evidence>
<sequence length="100" mass="11319">MFRSGTSYDRIYSVFDRSIKSQTRQRRSQTTRPIRRVVEGRDVPLPHSWTNFIALPDNKAGLARFLSEELLGNAPHDIEIVVAGGFADEKEVKSSKSIVN</sequence>
<proteinExistence type="predicted"/>
<organism evidence="1 2">
    <name type="scientific">Patella caerulea</name>
    <name type="common">Rayed Mediterranean limpet</name>
    <dbReference type="NCBI Taxonomy" id="87958"/>
    <lineage>
        <taxon>Eukaryota</taxon>
        <taxon>Metazoa</taxon>
        <taxon>Spiralia</taxon>
        <taxon>Lophotrochozoa</taxon>
        <taxon>Mollusca</taxon>
        <taxon>Gastropoda</taxon>
        <taxon>Patellogastropoda</taxon>
        <taxon>Patelloidea</taxon>
        <taxon>Patellidae</taxon>
        <taxon>Patella</taxon>
    </lineage>
</organism>
<comment type="caution">
    <text evidence="1">The sequence shown here is derived from an EMBL/GenBank/DDBJ whole genome shotgun (WGS) entry which is preliminary data.</text>
</comment>
<name>A0AAN8Q7V1_PATCE</name>
<dbReference type="Proteomes" id="UP001347796">
    <property type="component" value="Unassembled WGS sequence"/>
</dbReference>
<reference evidence="1 2" key="1">
    <citation type="submission" date="2024-01" db="EMBL/GenBank/DDBJ databases">
        <title>The genome of the rayed Mediterranean limpet Patella caerulea (Linnaeus, 1758).</title>
        <authorList>
            <person name="Anh-Thu Weber A."/>
            <person name="Halstead-Nussloch G."/>
        </authorList>
    </citation>
    <scope>NUCLEOTIDE SEQUENCE [LARGE SCALE GENOMIC DNA]</scope>
    <source>
        <strain evidence="1">AATW-2023a</strain>
        <tissue evidence="1">Whole specimen</tissue>
    </source>
</reference>
<keyword evidence="2" id="KW-1185">Reference proteome</keyword>
<dbReference type="AlphaFoldDB" id="A0AAN8Q7V1"/>
<accession>A0AAN8Q7V1</accession>
<gene>
    <name evidence="1" type="ORF">SNE40_002791</name>
</gene>
<evidence type="ECO:0000313" key="2">
    <source>
        <dbReference type="Proteomes" id="UP001347796"/>
    </source>
</evidence>